<dbReference type="Gene3D" id="3.30.230.10">
    <property type="match status" value="1"/>
</dbReference>
<dbReference type="InterPro" id="IPR027417">
    <property type="entry name" value="P-loop_NTPase"/>
</dbReference>
<dbReference type="SMART" id="SM00382">
    <property type="entry name" value="AAA"/>
    <property type="match status" value="1"/>
</dbReference>
<protein>
    <submittedName>
        <fullName evidence="6">ATP-dependent protease</fullName>
    </submittedName>
</protein>
<reference evidence="6 7" key="1">
    <citation type="submission" date="2018-10" db="EMBL/GenBank/DDBJ databases">
        <title>Draft genome of Fastidiocella sp. strain 375T, a bacterium isolated from a karstic cave dripping water.</title>
        <authorList>
            <person name="Coelho C."/>
            <person name="Verissimo A."/>
            <person name="Tiago I."/>
        </authorList>
    </citation>
    <scope>NUCLEOTIDE SEQUENCE [LARGE SCALE GENOMIC DNA]</scope>
    <source>
        <strain evidence="6 7">CAVE-375</strain>
    </source>
</reference>
<gene>
    <name evidence="6" type="ORF">EBB06_09425</name>
</gene>
<dbReference type="Pfam" id="PF13335">
    <property type="entry name" value="Mg_chelatase_C"/>
    <property type="match status" value="1"/>
</dbReference>
<dbReference type="PANTHER" id="PTHR32039">
    <property type="entry name" value="MAGNESIUM-CHELATASE SUBUNIT CHLI"/>
    <property type="match status" value="1"/>
</dbReference>
<dbReference type="PRINTS" id="PR01657">
    <property type="entry name" value="MCMFAMILY"/>
</dbReference>
<keyword evidence="3" id="KW-0067">ATP-binding</keyword>
<evidence type="ECO:0000256" key="1">
    <source>
        <dbReference type="ARBA" id="ARBA00006354"/>
    </source>
</evidence>
<keyword evidence="6" id="KW-0378">Hydrolase</keyword>
<comment type="caution">
    <text evidence="6">The sequence shown here is derived from an EMBL/GenBank/DDBJ whole genome shotgun (WGS) entry which is preliminary data.</text>
</comment>
<dbReference type="InterPro" id="IPR004482">
    <property type="entry name" value="Mg_chelat-rel"/>
</dbReference>
<dbReference type="InterPro" id="IPR003593">
    <property type="entry name" value="AAA+_ATPase"/>
</dbReference>
<dbReference type="SUPFAM" id="SSF54211">
    <property type="entry name" value="Ribosomal protein S5 domain 2-like"/>
    <property type="match status" value="1"/>
</dbReference>
<evidence type="ECO:0000256" key="4">
    <source>
        <dbReference type="SAM" id="MobiDB-lite"/>
    </source>
</evidence>
<dbReference type="PANTHER" id="PTHR32039:SF7">
    <property type="entry name" value="COMPETENCE PROTEIN COMM"/>
    <property type="match status" value="1"/>
</dbReference>
<dbReference type="Gene3D" id="3.40.50.300">
    <property type="entry name" value="P-loop containing nucleotide triphosphate hydrolases"/>
    <property type="match status" value="1"/>
</dbReference>
<keyword evidence="7" id="KW-1185">Reference proteome</keyword>
<dbReference type="RefSeq" id="WP_129212939.1">
    <property type="nucleotide sequence ID" value="NZ_REGR01000008.1"/>
</dbReference>
<dbReference type="InterPro" id="IPR020568">
    <property type="entry name" value="Ribosomal_Su5_D2-typ_SF"/>
</dbReference>
<comment type="similarity">
    <text evidence="1">Belongs to the Mg-chelatase subunits D/I family. ComM subfamily.</text>
</comment>
<evidence type="ECO:0000313" key="6">
    <source>
        <dbReference type="EMBL" id="RXZ43574.1"/>
    </source>
</evidence>
<dbReference type="Pfam" id="PF01078">
    <property type="entry name" value="Mg_chelatase"/>
    <property type="match status" value="1"/>
</dbReference>
<dbReference type="InterPro" id="IPR045006">
    <property type="entry name" value="CHLI-like"/>
</dbReference>
<feature type="region of interest" description="Disordered" evidence="4">
    <location>
        <begin position="421"/>
        <end position="440"/>
    </location>
</feature>
<dbReference type="NCBIfam" id="TIGR00368">
    <property type="entry name" value="YifB family Mg chelatase-like AAA ATPase"/>
    <property type="match status" value="1"/>
</dbReference>
<keyword evidence="2" id="KW-0547">Nucleotide-binding</keyword>
<accession>A0ABY0FBX4</accession>
<dbReference type="NCBIfam" id="NF007365">
    <property type="entry name" value="PRK09862.1"/>
    <property type="match status" value="1"/>
</dbReference>
<evidence type="ECO:0000313" key="7">
    <source>
        <dbReference type="Proteomes" id="UP000290682"/>
    </source>
</evidence>
<dbReference type="Proteomes" id="UP000290682">
    <property type="component" value="Unassembled WGS sequence"/>
</dbReference>
<dbReference type="InterPro" id="IPR014721">
    <property type="entry name" value="Ribsml_uS5_D2-typ_fold_subgr"/>
</dbReference>
<name>A0ABY0FBX4_9NEIS</name>
<feature type="domain" description="AAA+ ATPase" evidence="5">
    <location>
        <begin position="209"/>
        <end position="390"/>
    </location>
</feature>
<dbReference type="SUPFAM" id="SSF52540">
    <property type="entry name" value="P-loop containing nucleoside triphosphate hydrolases"/>
    <property type="match status" value="1"/>
</dbReference>
<dbReference type="InterPro" id="IPR025158">
    <property type="entry name" value="Mg_chelat-rel_C"/>
</dbReference>
<organism evidence="6 7">
    <name type="scientific">Crenobacter cavernae</name>
    <dbReference type="NCBI Taxonomy" id="2290923"/>
    <lineage>
        <taxon>Bacteria</taxon>
        <taxon>Pseudomonadati</taxon>
        <taxon>Pseudomonadota</taxon>
        <taxon>Betaproteobacteria</taxon>
        <taxon>Neisseriales</taxon>
        <taxon>Neisseriaceae</taxon>
        <taxon>Crenobacter</taxon>
    </lineage>
</organism>
<evidence type="ECO:0000259" key="5">
    <source>
        <dbReference type="SMART" id="SM00382"/>
    </source>
</evidence>
<dbReference type="EMBL" id="REGR01000008">
    <property type="protein sequence ID" value="RXZ43574.1"/>
    <property type="molecule type" value="Genomic_DNA"/>
</dbReference>
<proteinExistence type="inferred from homology"/>
<dbReference type="InterPro" id="IPR001208">
    <property type="entry name" value="MCM_dom"/>
</dbReference>
<dbReference type="GO" id="GO:0008233">
    <property type="term" value="F:peptidase activity"/>
    <property type="evidence" value="ECO:0007669"/>
    <property type="project" value="UniProtKB-KW"/>
</dbReference>
<dbReference type="GO" id="GO:0006508">
    <property type="term" value="P:proteolysis"/>
    <property type="evidence" value="ECO:0007669"/>
    <property type="project" value="UniProtKB-KW"/>
</dbReference>
<keyword evidence="6" id="KW-0645">Protease</keyword>
<evidence type="ECO:0000256" key="2">
    <source>
        <dbReference type="ARBA" id="ARBA00022741"/>
    </source>
</evidence>
<sequence>MTLAIVQSRALSGMQAPEVAVEVHLANGLPSFTIVGLPDTEVKESRERVRAALQVAGFEFPARRITVNLAPADLPKESGRFDLPIALGILAASGQIPAAKLADYEFAGELALSGELRPIRGALAMTWHASRAGRAFVLPRASACEAAWVEKATVHPADSLLAVCAHLNGIATLEVQPPLPFELASPYPDLSDVKGQAGARRALEVAAAGAHHLLMVGPPGTGKSMLAARLAGILPSMTEDEALESAALQSLAAHGASLNWRARPYRSPHHTASAVALVGGGSDPRPGEISLAHHGVLFLDELPEFDRKVLEVLREPLENGQIHISRAARQATYPARFQLVAAMNPCPCGFYGHPSGRCRCTPEQLHRYRGRISGPLLDRIDLAVEVPSLAPQELQAASSGETSAVVRERVEAARERQLARQGKPNAWLGGGELEKSSQAEPEALATLTRASEKLGLSVRGFHRVWRVARTVADLDASANVGRAHVLQAIQLRRALVND</sequence>
<dbReference type="InterPro" id="IPR000523">
    <property type="entry name" value="Mg_chelatse_chII-like_cat_dom"/>
</dbReference>
<evidence type="ECO:0000256" key="3">
    <source>
        <dbReference type="ARBA" id="ARBA00022840"/>
    </source>
</evidence>
<dbReference type="Pfam" id="PF13541">
    <property type="entry name" value="ChlI"/>
    <property type="match status" value="1"/>
</dbReference>